<evidence type="ECO:0000259" key="1">
    <source>
        <dbReference type="Pfam" id="PF14361"/>
    </source>
</evidence>
<organism evidence="2 3">
    <name type="scientific">Streptomyces durbertensis</name>
    <dbReference type="NCBI Taxonomy" id="2448886"/>
    <lineage>
        <taxon>Bacteria</taxon>
        <taxon>Bacillati</taxon>
        <taxon>Actinomycetota</taxon>
        <taxon>Actinomycetes</taxon>
        <taxon>Kitasatosporales</taxon>
        <taxon>Streptomycetaceae</taxon>
        <taxon>Streptomyces</taxon>
    </lineage>
</organism>
<comment type="caution">
    <text evidence="2">The sequence shown here is derived from an EMBL/GenBank/DDBJ whole genome shotgun (WGS) entry which is preliminary data.</text>
</comment>
<gene>
    <name evidence="2" type="ORF">GL263_10420</name>
</gene>
<protein>
    <recommendedName>
        <fullName evidence="1">RsbT co-antagonist protein RsbRD N-terminal domain-containing protein</fullName>
    </recommendedName>
</protein>
<name>A0ABR6EF64_9ACTN</name>
<dbReference type="InterPro" id="IPR025751">
    <property type="entry name" value="RsbRD_N_dom"/>
</dbReference>
<feature type="domain" description="RsbT co-antagonist protein RsbRD N-terminal" evidence="1">
    <location>
        <begin position="23"/>
        <end position="158"/>
    </location>
</feature>
<dbReference type="Proteomes" id="UP000766698">
    <property type="component" value="Unassembled WGS sequence"/>
</dbReference>
<reference evidence="3" key="1">
    <citation type="journal article" date="2020" name="Syst. Appl. Microbiol.">
        <title>Streptomyces alkaliterrae sp. nov., isolated from an alkaline soil, and emended descriptions of Streptomyces alkaliphilus, Streptomyces calidiresistens and Streptomyces durbertensis.</title>
        <authorList>
            <person name="Swiecimska M."/>
            <person name="Golinska P."/>
            <person name="Nouioui I."/>
            <person name="Wypij M."/>
            <person name="Rai M."/>
            <person name="Sangal V."/>
            <person name="Goodfellow M."/>
        </authorList>
    </citation>
    <scope>NUCLEOTIDE SEQUENCE [LARGE SCALE GENOMIC DNA]</scope>
    <source>
        <strain evidence="3">DSM 104538</strain>
    </source>
</reference>
<dbReference type="Pfam" id="PF14361">
    <property type="entry name" value="RsbRD_N"/>
    <property type="match status" value="1"/>
</dbReference>
<sequence length="204" mass="22658">MGIDADSFLCRLAQELRPQAEESADLLLERLSDDMPELWEHKEMAALAPEETAGHINRFLDVLEGRIEVTEVEAPPEALAIARQAAGRGVPISRLLRAYRLGHMVLVQLIQAEAARLDDGELRNAAMLRLVESAFAYVDRESEQIVVAYQEERGRRLQLVNETSRRIGTSLDTVRTAEELAEFGTDGFADLVTVDLPSSCPACR</sequence>
<accession>A0ABR6EF64</accession>
<evidence type="ECO:0000313" key="3">
    <source>
        <dbReference type="Proteomes" id="UP000766698"/>
    </source>
</evidence>
<dbReference type="RefSeq" id="WP_182855330.1">
    <property type="nucleotide sequence ID" value="NZ_WMLF01000114.1"/>
</dbReference>
<proteinExistence type="predicted"/>
<keyword evidence="3" id="KW-1185">Reference proteome</keyword>
<evidence type="ECO:0000313" key="2">
    <source>
        <dbReference type="EMBL" id="MBB1243967.1"/>
    </source>
</evidence>
<dbReference type="EMBL" id="WMLF01000114">
    <property type="protein sequence ID" value="MBB1243967.1"/>
    <property type="molecule type" value="Genomic_DNA"/>
</dbReference>